<gene>
    <name evidence="7" type="primary">LRRC14B</name>
</gene>
<evidence type="ECO:0000256" key="1">
    <source>
        <dbReference type="ARBA" id="ARBA00009552"/>
    </source>
</evidence>
<dbReference type="InParanoid" id="A0A2Y9DTX3"/>
<evidence type="ECO:0000256" key="3">
    <source>
        <dbReference type="ARBA" id="ARBA00022737"/>
    </source>
</evidence>
<comment type="similarity">
    <text evidence="1">Belongs to the PRAME family. LRRC14 subfamily.</text>
</comment>
<dbReference type="FunFam" id="3.80.10.10:FF:000313">
    <property type="entry name" value="Leucine rich repeat containing 14B"/>
    <property type="match status" value="1"/>
</dbReference>
<dbReference type="OrthoDB" id="8875973at2759"/>
<evidence type="ECO:0000313" key="7">
    <source>
        <dbReference type="RefSeq" id="XP_004380317.2"/>
    </source>
</evidence>
<dbReference type="GO" id="GO:0005737">
    <property type="term" value="C:cytoplasm"/>
    <property type="evidence" value="ECO:0007669"/>
    <property type="project" value="TreeGrafter"/>
</dbReference>
<feature type="compositionally biased region" description="Polar residues" evidence="5">
    <location>
        <begin position="107"/>
        <end position="122"/>
    </location>
</feature>
<dbReference type="GeneID" id="101357308"/>
<accession>A0A2Y9DTX3</accession>
<dbReference type="PANTHER" id="PTHR14224:SF27">
    <property type="entry name" value="LEUCINE-RICH REPEAT-CONTAINING PROTEIN 14B"/>
    <property type="match status" value="1"/>
</dbReference>
<evidence type="ECO:0000256" key="2">
    <source>
        <dbReference type="ARBA" id="ARBA00022614"/>
    </source>
</evidence>
<dbReference type="STRING" id="127582.A0A2Y9DTX3"/>
<evidence type="ECO:0000256" key="5">
    <source>
        <dbReference type="SAM" id="MobiDB-lite"/>
    </source>
</evidence>
<keyword evidence="3" id="KW-0677">Repeat</keyword>
<proteinExistence type="inferred from homology"/>
<keyword evidence="2" id="KW-0433">Leucine-rich repeat</keyword>
<evidence type="ECO:0000313" key="6">
    <source>
        <dbReference type="Proteomes" id="UP000248480"/>
    </source>
</evidence>
<feature type="region of interest" description="Disordered" evidence="5">
    <location>
        <begin position="99"/>
        <end position="143"/>
    </location>
</feature>
<keyword evidence="6" id="KW-1185">Reference proteome</keyword>
<protein>
    <recommendedName>
        <fullName evidence="4">Leucine-rich repeat-containing protein 14B</fullName>
    </recommendedName>
</protein>
<feature type="compositionally biased region" description="Basic and acidic residues" evidence="5">
    <location>
        <begin position="126"/>
        <end position="140"/>
    </location>
</feature>
<dbReference type="KEGG" id="tmu:101357308"/>
<dbReference type="InterPro" id="IPR032675">
    <property type="entry name" value="LRR_dom_sf"/>
</dbReference>
<dbReference type="RefSeq" id="XP_004380317.2">
    <property type="nucleotide sequence ID" value="XM_004380260.2"/>
</dbReference>
<dbReference type="CTD" id="389257"/>
<dbReference type="PANTHER" id="PTHR14224">
    <property type="entry name" value="SIMILAR TO PREFERENTIALLY EXPRESSED ANTIGEN IN MELANOMA-LIKE 3"/>
    <property type="match status" value="1"/>
</dbReference>
<evidence type="ECO:0000256" key="4">
    <source>
        <dbReference type="ARBA" id="ARBA00067566"/>
    </source>
</evidence>
<dbReference type="FunCoup" id="A0A2Y9DTX3">
    <property type="interactions" value="429"/>
</dbReference>
<reference evidence="7" key="1">
    <citation type="submission" date="2025-08" db="UniProtKB">
        <authorList>
            <consortium name="RefSeq"/>
        </authorList>
    </citation>
    <scope>IDENTIFICATION</scope>
</reference>
<dbReference type="Proteomes" id="UP000248480">
    <property type="component" value="Unplaced"/>
</dbReference>
<dbReference type="SUPFAM" id="SSF52047">
    <property type="entry name" value="RNI-like"/>
    <property type="match status" value="1"/>
</dbReference>
<dbReference type="Gene3D" id="3.80.10.10">
    <property type="entry name" value="Ribonuclease Inhibitor"/>
    <property type="match status" value="1"/>
</dbReference>
<name>A0A2Y9DTX3_TRIMA</name>
<organism evidence="6 7">
    <name type="scientific">Trichechus manatus latirostris</name>
    <name type="common">Florida manatee</name>
    <dbReference type="NCBI Taxonomy" id="127582"/>
    <lineage>
        <taxon>Eukaryota</taxon>
        <taxon>Metazoa</taxon>
        <taxon>Chordata</taxon>
        <taxon>Craniata</taxon>
        <taxon>Vertebrata</taxon>
        <taxon>Euteleostomi</taxon>
        <taxon>Mammalia</taxon>
        <taxon>Eutheria</taxon>
        <taxon>Afrotheria</taxon>
        <taxon>Sirenia</taxon>
        <taxon>Trichechidae</taxon>
        <taxon>Trichechus</taxon>
    </lineage>
</organism>
<dbReference type="AlphaFoldDB" id="A0A2Y9DTX3"/>
<dbReference type="InterPro" id="IPR050694">
    <property type="entry name" value="LRRC14/PRAME"/>
</dbReference>
<sequence length="745" mass="82227">MEAPRDAPTRATLVLSNTDPAEKTLLLFVARKKELVAVPSFLRPVVFTRAHTALTTMALICLKAAWLPIRSMPPDSPTLPLLSPVPLLLVPGRLLNAHSGEPGGERVQTTAPGAQEQGQFAQAWTRRSDEHGHHPPKDHPLQAAGPLLAPHLPQTPCPGASPWGHYRNEQINRAQRGLTFWMGQKRGGEQYPPSDDSRSWLLSQQLQLKIGVKDGHLSEDPSAQPSCLRACGAMRSLRCLSAEALAAHAPAALQSLDCVAHNLYPLLFKASYLLEQADLVQALLVRWPLEEFRLGALLGPGADHPEDLRDRPCRPCLEACVRGLRGHVLRAESRTRLRLADLTGLRDVQEPRCRCRRTLGRWGRTELLARACFELQAEPRVARRPTVEVLADLFVTNGNFEAVVRALRPAGPAPLRLLCPSFRADSLRPAQLLQVVRLAGPGALRRLEVVHNVQLHAGHVEQLLAQVRFPRLTALTLPAKAFDAPPAHGPVPHHEDSHLTAIARALGQMTQLTELSVSFSRLTGKIQELLGSLQTPLRTLDLANCALNHADMAFLADCPHAAHLEVLDLSGHDLASLYPSTFFRLLRRAAPSLRTLTLEECGIGDQHVNRMVLGLSPCLQLQELRLLGNPLSARALRRLFAALCELPGLRRIEFPVPRDCYPEGATYPQDELAMTKFDQQKYEEVAGELRAVLLQAGREDIQASTPLFGTFDPNIQETRQELGAFLLQSFRSALEKFSRALEQME</sequence>